<evidence type="ECO:0000313" key="3">
    <source>
        <dbReference type="EMBL" id="QYZ78175.1"/>
    </source>
</evidence>
<dbReference type="EMBL" id="CP037968">
    <property type="protein sequence ID" value="QYZ78175.1"/>
    <property type="molecule type" value="Genomic_DNA"/>
</dbReference>
<sequence>MTNEKRDRNVRRGLLIIGIAFLLFVAYAGYGLYRESTDPPYSIHLFPVNESETEDGVIVHLTEEDFERWPSLEKAIKEDRSPSAPELTNSSRRSEFGDEYMHNDTVDRPIYVEYEGKYFRIRISIR</sequence>
<keyword evidence="4" id="KW-1185">Reference proteome</keyword>
<dbReference type="OrthoDB" id="104638at2157"/>
<proteinExistence type="predicted"/>
<accession>A0A8G1A076</accession>
<dbReference type="RefSeq" id="WP_220681912.1">
    <property type="nucleotide sequence ID" value="NZ_CP037968.1"/>
</dbReference>
<protein>
    <submittedName>
        <fullName evidence="3">Uncharacterized protein</fullName>
    </submittedName>
</protein>
<keyword evidence="2" id="KW-0472">Membrane</keyword>
<dbReference type="KEGG" id="mfk:E2N92_01370"/>
<dbReference type="AlphaFoldDB" id="A0A8G1A076"/>
<keyword evidence="2" id="KW-0812">Transmembrane</keyword>
<evidence type="ECO:0000256" key="2">
    <source>
        <dbReference type="SAM" id="Phobius"/>
    </source>
</evidence>
<organism evidence="3 4">
    <name type="scientific">Methanofollis formosanus</name>
    <dbReference type="NCBI Taxonomy" id="299308"/>
    <lineage>
        <taxon>Archaea</taxon>
        <taxon>Methanobacteriati</taxon>
        <taxon>Methanobacteriota</taxon>
        <taxon>Stenosarchaea group</taxon>
        <taxon>Methanomicrobia</taxon>
        <taxon>Methanomicrobiales</taxon>
        <taxon>Methanomicrobiaceae</taxon>
        <taxon>Methanofollis</taxon>
    </lineage>
</organism>
<gene>
    <name evidence="3" type="ORF">E2N92_01370</name>
</gene>
<keyword evidence="2" id="KW-1133">Transmembrane helix</keyword>
<feature type="region of interest" description="Disordered" evidence="1">
    <location>
        <begin position="78"/>
        <end position="98"/>
    </location>
</feature>
<evidence type="ECO:0000256" key="1">
    <source>
        <dbReference type="SAM" id="MobiDB-lite"/>
    </source>
</evidence>
<name>A0A8G1A076_9EURY</name>
<dbReference type="Proteomes" id="UP000826709">
    <property type="component" value="Chromosome"/>
</dbReference>
<feature type="transmembrane region" description="Helical" evidence="2">
    <location>
        <begin position="12"/>
        <end position="33"/>
    </location>
</feature>
<reference evidence="3" key="1">
    <citation type="journal article" date="2005" name="Int. J. Syst. Evol. Microbiol.">
        <title>Methanofollis formosanus sp. nov., isolated from a fish pond.</title>
        <authorList>
            <person name="Wu S.Y."/>
            <person name="Chen S.C."/>
            <person name="Lai M.C."/>
        </authorList>
    </citation>
    <scope>NUCLEOTIDE SEQUENCE</scope>
    <source>
        <strain evidence="3">ML15</strain>
    </source>
</reference>
<evidence type="ECO:0000313" key="4">
    <source>
        <dbReference type="Proteomes" id="UP000826709"/>
    </source>
</evidence>
<reference evidence="3" key="2">
    <citation type="submission" date="2019-03" db="EMBL/GenBank/DDBJ databases">
        <authorList>
            <person name="Chen S.-C."/>
            <person name="Wu S.-Y."/>
            <person name="Lai M.-C."/>
        </authorList>
    </citation>
    <scope>NUCLEOTIDE SEQUENCE</scope>
    <source>
        <strain evidence="3">ML15</strain>
    </source>
</reference>